<dbReference type="InterPro" id="IPR029063">
    <property type="entry name" value="SAM-dependent_MTases_sf"/>
</dbReference>
<evidence type="ECO:0000313" key="6">
    <source>
        <dbReference type="EMBL" id="KPA73572.1"/>
    </source>
</evidence>
<dbReference type="GO" id="GO:0030488">
    <property type="term" value="P:tRNA methylation"/>
    <property type="evidence" value="ECO:0007669"/>
    <property type="project" value="TreeGrafter"/>
</dbReference>
<protein>
    <submittedName>
        <fullName evidence="6">Putative mitochondrial methionine biosynthetic protein</fullName>
    </submittedName>
</protein>
<feature type="region of interest" description="Disordered" evidence="4">
    <location>
        <begin position="43"/>
        <end position="67"/>
    </location>
</feature>
<dbReference type="InterPro" id="IPR030382">
    <property type="entry name" value="MeTrfase_TRM5/TYW2"/>
</dbReference>
<name>A0A0N0DQW5_LEPPY</name>
<accession>A0A0N0DQW5</accession>
<feature type="domain" description="SAM-dependent methyltransferase TRM5/TYW2-type" evidence="5">
    <location>
        <begin position="163"/>
        <end position="412"/>
    </location>
</feature>
<reference evidence="6 7" key="1">
    <citation type="submission" date="2015-07" db="EMBL/GenBank/DDBJ databases">
        <title>High-quality genome of monoxenous trypanosomatid Leptomonas pyrrhocoris.</title>
        <authorList>
            <person name="Flegontov P."/>
            <person name="Butenko A."/>
            <person name="Firsov S."/>
            <person name="Vlcek C."/>
            <person name="Logacheva M.D."/>
            <person name="Field M."/>
            <person name="Filatov D."/>
            <person name="Flegontova O."/>
            <person name="Gerasimov E."/>
            <person name="Jackson A.P."/>
            <person name="Kelly S."/>
            <person name="Opperdoes F."/>
            <person name="O'Reilly A."/>
            <person name="Votypka J."/>
            <person name="Yurchenko V."/>
            <person name="Lukes J."/>
        </authorList>
    </citation>
    <scope>NUCLEOTIDE SEQUENCE [LARGE SCALE GENOMIC DNA]</scope>
    <source>
        <strain evidence="6">H10</strain>
    </source>
</reference>
<evidence type="ECO:0000256" key="1">
    <source>
        <dbReference type="ARBA" id="ARBA00022679"/>
    </source>
</evidence>
<dbReference type="Proteomes" id="UP000037923">
    <property type="component" value="Unassembled WGS sequence"/>
</dbReference>
<dbReference type="VEuPathDB" id="TriTrypDB:LpyrH10_34_0070"/>
<dbReference type="RefSeq" id="XP_015652011.1">
    <property type="nucleotide sequence ID" value="XM_015809336.1"/>
</dbReference>
<dbReference type="OMA" id="VHYHFLA"/>
<comment type="caution">
    <text evidence="6">The sequence shown here is derived from an EMBL/GenBank/DDBJ whole genome shotgun (WGS) entry which is preliminary data.</text>
</comment>
<dbReference type="EMBL" id="LGTL01000034">
    <property type="protein sequence ID" value="KPA73572.1"/>
    <property type="molecule type" value="Genomic_DNA"/>
</dbReference>
<dbReference type="GO" id="GO:0005737">
    <property type="term" value="C:cytoplasm"/>
    <property type="evidence" value="ECO:0007669"/>
    <property type="project" value="TreeGrafter"/>
</dbReference>
<dbReference type="Pfam" id="PF02475">
    <property type="entry name" value="TRM5-TYW2_MTfase"/>
    <property type="match status" value="1"/>
</dbReference>
<dbReference type="RefSeq" id="XP_015652010.1">
    <property type="nucleotide sequence ID" value="XM_015809335.1"/>
</dbReference>
<dbReference type="GO" id="GO:0008175">
    <property type="term" value="F:tRNA methyltransferase activity"/>
    <property type="evidence" value="ECO:0007669"/>
    <property type="project" value="TreeGrafter"/>
</dbReference>
<dbReference type="PROSITE" id="PS51684">
    <property type="entry name" value="SAM_MT_TRM5_TYW2"/>
    <property type="match status" value="1"/>
</dbReference>
<dbReference type="OrthoDB" id="263283at2759"/>
<gene>
    <name evidence="6" type="ORF">ABB37_09704</name>
</gene>
<proteinExistence type="predicted"/>
<evidence type="ECO:0000256" key="4">
    <source>
        <dbReference type="SAM" id="MobiDB-lite"/>
    </source>
</evidence>
<dbReference type="CDD" id="cd02440">
    <property type="entry name" value="AdoMet_MTases"/>
    <property type="match status" value="1"/>
</dbReference>
<dbReference type="GeneID" id="26909987"/>
<keyword evidence="3" id="KW-0819">tRNA processing</keyword>
<evidence type="ECO:0000256" key="2">
    <source>
        <dbReference type="ARBA" id="ARBA00022691"/>
    </source>
</evidence>
<keyword evidence="1" id="KW-0808">Transferase</keyword>
<evidence type="ECO:0000256" key="3">
    <source>
        <dbReference type="ARBA" id="ARBA00022694"/>
    </source>
</evidence>
<dbReference type="Gene3D" id="3.40.50.150">
    <property type="entry name" value="Vaccinia Virus protein VP39"/>
    <property type="match status" value="1"/>
</dbReference>
<keyword evidence="2" id="KW-0949">S-adenosyl-L-methionine</keyword>
<dbReference type="InterPro" id="IPR056743">
    <property type="entry name" value="TRM5-TYW2-like_MTfase"/>
</dbReference>
<dbReference type="Gene3D" id="3.30.300.110">
    <property type="entry name" value="Met-10+ protein-like domains"/>
    <property type="match status" value="1"/>
</dbReference>
<sequence length="412" mass="45514">MKTTNTAAQMIAQPSRSLLTAAVLAVLLYLLVRHFFHAPDDARKPRQIKKGGQNVSDSSADKLNHRKPYKGTAPQKIDVFTQQVCAAFPDVSAEAARRLFPRKFEVHGHVVVVRLNEGTTEAELQPLASYFAAAFFPVLVDVVLLDVEGIVGELRQPSLHILYQSATALTDYAASLRRTLRRRWGDARKVALPVRSVSATELETILTKWTTSPTYTTHVENGVLFSLDVSRVMFSSGNTTERMHFATVDAAGETVVDMFCGIGYFTLPLAMNGKVRAIYALEKNPDSVDFIKVNAVLNRVDHVLYPICGDNRVVGDEAVGKCDRVLMGYIPTCKSFLPRALSFLKRNEAGRSVGAIHYHFLADKPQAAQEAMRDVREELGAEVAAAVSLADLRCVKSYAPKRFHYVADLVFS</sequence>
<organism evidence="6 7">
    <name type="scientific">Leptomonas pyrrhocoris</name>
    <name type="common">Firebug parasite</name>
    <dbReference type="NCBI Taxonomy" id="157538"/>
    <lineage>
        <taxon>Eukaryota</taxon>
        <taxon>Discoba</taxon>
        <taxon>Euglenozoa</taxon>
        <taxon>Kinetoplastea</taxon>
        <taxon>Metakinetoplastina</taxon>
        <taxon>Trypanosomatida</taxon>
        <taxon>Trypanosomatidae</taxon>
        <taxon>Leishmaniinae</taxon>
        <taxon>Leptomonas</taxon>
    </lineage>
</organism>
<dbReference type="EMBL" id="LGTL01000034">
    <property type="protein sequence ID" value="KPA73571.1"/>
    <property type="molecule type" value="Genomic_DNA"/>
</dbReference>
<dbReference type="SUPFAM" id="SSF53335">
    <property type="entry name" value="S-adenosyl-L-methionine-dependent methyltransferases"/>
    <property type="match status" value="1"/>
</dbReference>
<evidence type="ECO:0000313" key="7">
    <source>
        <dbReference type="Proteomes" id="UP000037923"/>
    </source>
</evidence>
<evidence type="ECO:0000259" key="5">
    <source>
        <dbReference type="PROSITE" id="PS51684"/>
    </source>
</evidence>
<dbReference type="AlphaFoldDB" id="A0A0N0DQW5"/>
<dbReference type="PANTHER" id="PTHR23245:SF41">
    <property type="entry name" value="TRNA(PHE) (4-DEMETHYLWYOSINE(37)-C(7)) AMINOCARBOXYPROPYLTRANSFERASE"/>
    <property type="match status" value="1"/>
</dbReference>
<keyword evidence="7" id="KW-1185">Reference proteome</keyword>
<dbReference type="PANTHER" id="PTHR23245">
    <property type="entry name" value="TRNA METHYLTRANSFERASE"/>
    <property type="match status" value="1"/>
</dbReference>